<feature type="region of interest" description="Disordered" evidence="1">
    <location>
        <begin position="47"/>
        <end position="85"/>
    </location>
</feature>
<dbReference type="AlphaFoldDB" id="A0A6N7EPV8"/>
<sequence>MTFGRPFGDVGMTSGRQRRGEARTPWVGVRASLVLLGRAWSAVVRAGGGPRGCPCRRRSSHRRRPRRRPGRRPGRGRRRRGRCCP</sequence>
<feature type="compositionally biased region" description="Basic residues" evidence="1">
    <location>
        <begin position="54"/>
        <end position="85"/>
    </location>
</feature>
<feature type="region of interest" description="Disordered" evidence="1">
    <location>
        <begin position="1"/>
        <end position="23"/>
    </location>
</feature>
<accession>A0A6N7EPV8</accession>
<dbReference type="Proteomes" id="UP000437709">
    <property type="component" value="Unassembled WGS sequence"/>
</dbReference>
<reference evidence="2 3" key="1">
    <citation type="submission" date="2019-10" db="EMBL/GenBank/DDBJ databases">
        <title>Georgenia wutianyii sp. nov. and Georgenia yuyongxinii sp. nov. isolated from plateau pika (Ochotona curzoniae) in the Qinghai-Tibet plateau of China.</title>
        <authorList>
            <person name="Tian Z."/>
        </authorList>
    </citation>
    <scope>NUCLEOTIDE SEQUENCE [LARGE SCALE GENOMIC DNA]</scope>
    <source>
        <strain evidence="2 3">JCM 19765</strain>
    </source>
</reference>
<evidence type="ECO:0000313" key="2">
    <source>
        <dbReference type="EMBL" id="MPV39158.1"/>
    </source>
</evidence>
<evidence type="ECO:0000313" key="3">
    <source>
        <dbReference type="Proteomes" id="UP000437709"/>
    </source>
</evidence>
<dbReference type="EMBL" id="WHPC01000178">
    <property type="protein sequence ID" value="MPV39158.1"/>
    <property type="molecule type" value="Genomic_DNA"/>
</dbReference>
<name>A0A6N7EPV8_9MICO</name>
<gene>
    <name evidence="2" type="ORF">GB881_19320</name>
</gene>
<evidence type="ECO:0000256" key="1">
    <source>
        <dbReference type="SAM" id="MobiDB-lite"/>
    </source>
</evidence>
<proteinExistence type="predicted"/>
<organism evidence="2 3">
    <name type="scientific">Georgenia subflava</name>
    <dbReference type="NCBI Taxonomy" id="1622177"/>
    <lineage>
        <taxon>Bacteria</taxon>
        <taxon>Bacillati</taxon>
        <taxon>Actinomycetota</taxon>
        <taxon>Actinomycetes</taxon>
        <taxon>Micrococcales</taxon>
        <taxon>Bogoriellaceae</taxon>
        <taxon>Georgenia</taxon>
    </lineage>
</organism>
<comment type="caution">
    <text evidence="2">The sequence shown here is derived from an EMBL/GenBank/DDBJ whole genome shotgun (WGS) entry which is preliminary data.</text>
</comment>
<keyword evidence="3" id="KW-1185">Reference proteome</keyword>
<protein>
    <submittedName>
        <fullName evidence="2">Uncharacterized protein</fullName>
    </submittedName>
</protein>